<dbReference type="RefSeq" id="WP_111296366.1">
    <property type="nucleotide sequence ID" value="NZ_QKZV01000007.1"/>
</dbReference>
<evidence type="ECO:0000313" key="3">
    <source>
        <dbReference type="Proteomes" id="UP000249720"/>
    </source>
</evidence>
<dbReference type="EMBL" id="QKZV01000007">
    <property type="protein sequence ID" value="PZX61449.1"/>
    <property type="molecule type" value="Genomic_DNA"/>
</dbReference>
<comment type="caution">
    <text evidence="2">The sequence shown here is derived from an EMBL/GenBank/DDBJ whole genome shotgun (WGS) entry which is preliminary data.</text>
</comment>
<feature type="transmembrane region" description="Helical" evidence="1">
    <location>
        <begin position="92"/>
        <end position="114"/>
    </location>
</feature>
<name>A0A2W7S3B4_9BACT</name>
<dbReference type="Proteomes" id="UP000249720">
    <property type="component" value="Unassembled WGS sequence"/>
</dbReference>
<dbReference type="AlphaFoldDB" id="A0A2W7S3B4"/>
<proteinExistence type="predicted"/>
<evidence type="ECO:0000313" key="2">
    <source>
        <dbReference type="EMBL" id="PZX61449.1"/>
    </source>
</evidence>
<protein>
    <submittedName>
        <fullName evidence="2">Uncharacterized protein</fullName>
    </submittedName>
</protein>
<keyword evidence="1" id="KW-0472">Membrane</keyword>
<reference evidence="2 3" key="1">
    <citation type="submission" date="2018-06" db="EMBL/GenBank/DDBJ databases">
        <title>Genomic Encyclopedia of Archaeal and Bacterial Type Strains, Phase II (KMG-II): from individual species to whole genera.</title>
        <authorList>
            <person name="Goeker M."/>
        </authorList>
    </citation>
    <scope>NUCLEOTIDE SEQUENCE [LARGE SCALE GENOMIC DNA]</scope>
    <source>
        <strain evidence="2 3">DSM 23241</strain>
    </source>
</reference>
<evidence type="ECO:0000256" key="1">
    <source>
        <dbReference type="SAM" id="Phobius"/>
    </source>
</evidence>
<keyword evidence="1" id="KW-0812">Transmembrane</keyword>
<sequence length="227" mass="25780">MQNEHQLTEAESLQIITEMIGKVKSHFHESGSGAILWGSVIGFCSLMSFLQLYFHFSIGFDIWILSLVAIIPQLFIVWNNRRKRTIETYSEAAMNAVWSTFAIVLFGLILYLNLIGNISKQLMLNEQQLLLMKNTQTGELKEIVPFVLSSNSLFLLIYAFPTLATGFIRKFKPMILGGILCMLCFVASLFLNTTFDFLLQAIAVIVSWLIPGLILRNRYVKQQMGNV</sequence>
<feature type="transmembrane region" description="Helical" evidence="1">
    <location>
        <begin position="197"/>
        <end position="215"/>
    </location>
</feature>
<feature type="transmembrane region" description="Helical" evidence="1">
    <location>
        <begin position="173"/>
        <end position="191"/>
    </location>
</feature>
<gene>
    <name evidence="2" type="ORF">LX80_02179</name>
</gene>
<feature type="transmembrane region" description="Helical" evidence="1">
    <location>
        <begin position="143"/>
        <end position="161"/>
    </location>
</feature>
<dbReference type="OrthoDB" id="670335at2"/>
<keyword evidence="3" id="KW-1185">Reference proteome</keyword>
<accession>A0A2W7S3B4</accession>
<feature type="transmembrane region" description="Helical" evidence="1">
    <location>
        <begin position="62"/>
        <end position="80"/>
    </location>
</feature>
<feature type="transmembrane region" description="Helical" evidence="1">
    <location>
        <begin position="34"/>
        <end position="56"/>
    </location>
</feature>
<keyword evidence="1" id="KW-1133">Transmembrane helix</keyword>
<organism evidence="2 3">
    <name type="scientific">Hydrotalea sandarakina</name>
    <dbReference type="NCBI Taxonomy" id="1004304"/>
    <lineage>
        <taxon>Bacteria</taxon>
        <taxon>Pseudomonadati</taxon>
        <taxon>Bacteroidota</taxon>
        <taxon>Chitinophagia</taxon>
        <taxon>Chitinophagales</taxon>
        <taxon>Chitinophagaceae</taxon>
        <taxon>Hydrotalea</taxon>
    </lineage>
</organism>